<evidence type="ECO:0000313" key="1">
    <source>
        <dbReference type="EMBL" id="PPD57304.1"/>
    </source>
</evidence>
<sequence>MCGSSVILGTLGLSLKCHPQFEVITLNELRENGRLRNLNPDIIFFDLNSQRPRQAFTLLGENPELTIVGVSPDTNVVKVWSGKQLKELSTAELMRVIDQNDQTIKEGVNGSAKDQ</sequence>
<reference evidence="1 2" key="1">
    <citation type="journal article" date="2017" name="ISME J.">
        <title>Grape pomace compost harbors organohalide-respiring Dehalogenimonas species with novel reductive dehalogenase genes.</title>
        <authorList>
            <person name="Yang Y."/>
            <person name="Higgins S.A."/>
            <person name="Yan J."/>
            <person name="Simsir B."/>
            <person name="Chourey K."/>
            <person name="Iyer R."/>
            <person name="Hettich R.L."/>
            <person name="Baldwin B."/>
            <person name="Ogles D.M."/>
            <person name="Loffler F.E."/>
        </authorList>
    </citation>
    <scope>NUCLEOTIDE SEQUENCE [LARGE SCALE GENOMIC DNA]</scope>
    <source>
        <strain evidence="1 2">GP</strain>
    </source>
</reference>
<evidence type="ECO:0000313" key="2">
    <source>
        <dbReference type="Proteomes" id="UP000235653"/>
    </source>
</evidence>
<name>A0A2P5P4T3_9CHLR</name>
<protein>
    <submittedName>
        <fullName evidence="1">Uncharacterized protein</fullName>
    </submittedName>
</protein>
<dbReference type="RefSeq" id="WP_102331498.1">
    <property type="nucleotide sequence ID" value="NZ_CP058566.2"/>
</dbReference>
<accession>A0A2P5P4T3</accession>
<keyword evidence="2" id="KW-1185">Reference proteome</keyword>
<dbReference type="EMBL" id="JQAN02000014">
    <property type="protein sequence ID" value="PPD57304.1"/>
    <property type="molecule type" value="Genomic_DNA"/>
</dbReference>
<organism evidence="1 2">
    <name type="scientific">Dehalogenimonas etheniformans</name>
    <dbReference type="NCBI Taxonomy" id="1536648"/>
    <lineage>
        <taxon>Bacteria</taxon>
        <taxon>Bacillati</taxon>
        <taxon>Chloroflexota</taxon>
        <taxon>Dehalococcoidia</taxon>
        <taxon>Dehalococcoidales</taxon>
        <taxon>Dehalococcoidaceae</taxon>
        <taxon>Dehalogenimonas</taxon>
    </lineage>
</organism>
<proteinExistence type="predicted"/>
<gene>
    <name evidence="1" type="ORF">JP09_009660</name>
</gene>
<comment type="caution">
    <text evidence="1">The sequence shown here is derived from an EMBL/GenBank/DDBJ whole genome shotgun (WGS) entry which is preliminary data.</text>
</comment>
<dbReference type="AlphaFoldDB" id="A0A2P5P4T3"/>
<dbReference type="Proteomes" id="UP000235653">
    <property type="component" value="Unassembled WGS sequence"/>
</dbReference>